<feature type="disulfide bond" evidence="15">
    <location>
        <begin position="546"/>
        <end position="557"/>
    </location>
</feature>
<feature type="disulfide bond" evidence="15">
    <location>
        <begin position="345"/>
        <end position="397"/>
    </location>
</feature>
<evidence type="ECO:0000256" key="17">
    <source>
        <dbReference type="SAM" id="MobiDB-lite"/>
    </source>
</evidence>
<evidence type="ECO:0000259" key="19">
    <source>
        <dbReference type="PROSITE" id="PS50215"/>
    </source>
</evidence>
<feature type="disulfide bond" evidence="15">
    <location>
        <begin position="595"/>
        <end position="607"/>
    </location>
</feature>
<dbReference type="Pfam" id="PF00090">
    <property type="entry name" value="TSP_1"/>
    <property type="match status" value="1"/>
</dbReference>
<feature type="binding site" description="in inhibited form" evidence="14">
    <location>
        <position position="208"/>
    </location>
    <ligand>
        <name>Zn(2+)</name>
        <dbReference type="ChEBI" id="CHEBI:29105"/>
        <note>catalytic</note>
    </ligand>
</feature>
<accession>A0A1J1J1B9</accession>
<dbReference type="Pfam" id="PF19236">
    <property type="entry name" value="ADAMTS_CR_3"/>
    <property type="match status" value="1"/>
</dbReference>
<keyword evidence="8" id="KW-0378">Hydrolase</keyword>
<feature type="binding site" evidence="14">
    <location>
        <position position="473"/>
    </location>
    <ligand>
        <name>Ca(2+)</name>
        <dbReference type="ChEBI" id="CHEBI:29108"/>
        <label>1</label>
    </ligand>
</feature>
<feature type="disulfide bond" evidence="15">
    <location>
        <begin position="515"/>
        <end position="533"/>
    </location>
</feature>
<keyword evidence="21" id="KW-1185">Reference proteome</keyword>
<feature type="disulfide bond" evidence="15">
    <location>
        <begin position="584"/>
        <end position="622"/>
    </location>
</feature>
<feature type="binding site" evidence="14">
    <location>
        <position position="270"/>
    </location>
    <ligand>
        <name>Ca(2+)</name>
        <dbReference type="ChEBI" id="CHEBI:29108"/>
        <label>2</label>
    </ligand>
</feature>
<dbReference type="GO" id="GO:0004222">
    <property type="term" value="F:metalloendopeptidase activity"/>
    <property type="evidence" value="ECO:0007669"/>
    <property type="project" value="InterPro"/>
</dbReference>
<dbReference type="PRINTS" id="PR01857">
    <property type="entry name" value="ADAMTSFAMILY"/>
</dbReference>
<keyword evidence="5 14" id="KW-0479">Metal-binding</keyword>
<keyword evidence="3" id="KW-0272">Extracellular matrix</keyword>
<dbReference type="InterPro" id="IPR045371">
    <property type="entry name" value="ADAMTS_CR_3"/>
</dbReference>
<dbReference type="FunFam" id="3.40.390.10:FF:000001">
    <property type="entry name" value="A disintegrin and metalloproteinase with thrombospondin motifs 1"/>
    <property type="match status" value="1"/>
</dbReference>
<evidence type="ECO:0000256" key="18">
    <source>
        <dbReference type="SAM" id="SignalP"/>
    </source>
</evidence>
<keyword evidence="12" id="KW-0325">Glycoprotein</keyword>
<evidence type="ECO:0000313" key="20">
    <source>
        <dbReference type="EMBL" id="CRL05730.1"/>
    </source>
</evidence>
<sequence length="994" mass="112398">MLFISVCIIKLFLIATLASGAIEHRGIFSNSLREANLIIPRKVNNEGDFISHDLVHHHAHDYYNEETGDSEDHKVHYHIDLHNETLHLELEPSTSFVAPMMIVERHKRDLRERHKKSHHKTQCHYHGKIRGHQHSKVALSTCNGLAGYVRTNKNEYLIEPSRNHKVSNNGHPHVVFHRSAVKNNHESDKKGAQKRRKKRRKRRHHSNCGTREPRRSADTKIEWQAQGKVIVQGGRRVRNHRERERERERERKHHNKRRVTRSVIKPRHVEALVVADPSMMQFHEGGDVETYLLTIMNMVSSLYKDPTIGNSVHVVVVKIILLEEEDAYQDLNVTQVATATLESFCRWQRTLNPKQDDDPQHHDVAILVTRQNICSNAGCATLGIANVGGMCRADKSCSVNEDNGITLAHTITHELGHNFGMYHDTAKTGCDHRSGPILHIMTPSFEADTVQVSWSNCSRRDITHFLDQGLGKCLEDPPTPLEEYQYPELPAGAMYNADLQCRLQFNATDEDMKVCSQLDEICSQLWCLLNGTCTTLLRPAAPGTHCARHKWCQDQKCVDIEDLPAPVDGGWGNWSEWGQCSRACGAGVSLQTRECDHPTPVHGGSFCIGERARYKTCNIDPCPADESSFRAQQCSKQNSKPIKGQLYNWSPFLDTHDPCKLYCTDQDDTLIHAFDAAEDGTSCNTGTNDMCIGGICKKVGCDWIVGSNTTEDQCGICGGDGSTCSTIKGEFTKKINMSEGYYEITLIPSGSRHIIIEEMGPSKNFIGIGKADSKDFYLNGDRLISMSGEYDIAGSVGLYERESEQEKLKIPGPIKEDISLYIVFKGKHKNLGVQYEYTLPSNSTNDKTYHWKLSDFTPCTKTCGGGVQQRFPVCYKRYEGIVEEELCWKNAENKRPEKISRTCNDEPCSAYWWVGPWQPCPVTCQRITDIHKPLKKRTILCVDQNEYALPSEQCQDQTRPSDYEPCSLILPPCSLDDNILNNSDFSDNEIPDTI</sequence>
<dbReference type="Gene3D" id="3.40.1620.60">
    <property type="match status" value="1"/>
</dbReference>
<feature type="signal peptide" evidence="18">
    <location>
        <begin position="1"/>
        <end position="20"/>
    </location>
</feature>
<evidence type="ECO:0000256" key="15">
    <source>
        <dbReference type="PIRSR" id="PIRSR613273-3"/>
    </source>
</evidence>
<feature type="domain" description="Peptidase M12B" evidence="19">
    <location>
        <begin position="267"/>
        <end position="478"/>
    </location>
</feature>
<keyword evidence="6 18" id="KW-0732">Signal</keyword>
<dbReference type="PANTHER" id="PTHR13723:SF200">
    <property type="entry name" value="ADAM METALLOPEPTIDASE WITH THROMBOSPONDIN TYPE 1 MOTIF B, ISOFORM B"/>
    <property type="match status" value="1"/>
</dbReference>
<evidence type="ECO:0000256" key="6">
    <source>
        <dbReference type="ARBA" id="ARBA00022729"/>
    </source>
</evidence>
<dbReference type="InterPro" id="IPR000884">
    <property type="entry name" value="TSP1_rpt"/>
</dbReference>
<dbReference type="FunFam" id="2.60.120.830:FF:000001">
    <property type="entry name" value="A disintegrin and metalloproteinase with thrombospondin motifs 1"/>
    <property type="match status" value="1"/>
</dbReference>
<feature type="disulfide bond" evidence="15">
    <location>
        <begin position="391"/>
        <end position="473"/>
    </location>
</feature>
<feature type="compositionally biased region" description="Basic residues" evidence="17">
    <location>
        <begin position="113"/>
        <end position="134"/>
    </location>
</feature>
<dbReference type="SUPFAM" id="SSF55486">
    <property type="entry name" value="Metalloproteases ('zincins'), catalytic domain"/>
    <property type="match status" value="1"/>
</dbReference>
<dbReference type="OrthoDB" id="412680at2759"/>
<feature type="binding site" evidence="14 16">
    <location>
        <position position="423"/>
    </location>
    <ligand>
        <name>Zn(2+)</name>
        <dbReference type="ChEBI" id="CHEBI:29105"/>
        <note>catalytic</note>
    </ligand>
</feature>
<dbReference type="PROSITE" id="PS50092">
    <property type="entry name" value="TSP1"/>
    <property type="match status" value="2"/>
</dbReference>
<feature type="disulfide bond" evidence="15">
    <location>
        <begin position="501"/>
        <end position="527"/>
    </location>
</feature>
<evidence type="ECO:0000256" key="10">
    <source>
        <dbReference type="ARBA" id="ARBA00023049"/>
    </source>
</evidence>
<dbReference type="Pfam" id="PF05986">
    <property type="entry name" value="ADAMTS_spacer1"/>
    <property type="match status" value="1"/>
</dbReference>
<dbReference type="InterPro" id="IPR010294">
    <property type="entry name" value="ADAMTS_spacer1"/>
</dbReference>
<evidence type="ECO:0000256" key="2">
    <source>
        <dbReference type="ARBA" id="ARBA00022525"/>
    </source>
</evidence>
<dbReference type="AlphaFoldDB" id="A0A1J1J1B9"/>
<dbReference type="InterPro" id="IPR002870">
    <property type="entry name" value="Peptidase_M12B_N"/>
</dbReference>
<feature type="binding site" evidence="14">
    <location>
        <position position="356"/>
    </location>
    <ligand>
        <name>Ca(2+)</name>
        <dbReference type="ChEBI" id="CHEBI:29108"/>
        <label>1</label>
    </ligand>
</feature>
<feature type="binding site" evidence="14">
    <location>
        <position position="476"/>
    </location>
    <ligand>
        <name>Ca(2+)</name>
        <dbReference type="ChEBI" id="CHEBI:29108"/>
        <label>1</label>
    </ligand>
</feature>
<dbReference type="Gene3D" id="3.40.390.10">
    <property type="entry name" value="Collagenase (Catalytic Domain)"/>
    <property type="match status" value="1"/>
</dbReference>
<organism evidence="20 21">
    <name type="scientific">Clunio marinus</name>
    <dbReference type="NCBI Taxonomy" id="568069"/>
    <lineage>
        <taxon>Eukaryota</taxon>
        <taxon>Metazoa</taxon>
        <taxon>Ecdysozoa</taxon>
        <taxon>Arthropoda</taxon>
        <taxon>Hexapoda</taxon>
        <taxon>Insecta</taxon>
        <taxon>Pterygota</taxon>
        <taxon>Neoptera</taxon>
        <taxon>Endopterygota</taxon>
        <taxon>Diptera</taxon>
        <taxon>Nematocera</taxon>
        <taxon>Chironomoidea</taxon>
        <taxon>Chironomidae</taxon>
        <taxon>Clunio</taxon>
    </lineage>
</organism>
<dbReference type="Proteomes" id="UP000183832">
    <property type="component" value="Unassembled WGS sequence"/>
</dbReference>
<dbReference type="InterPro" id="IPR036383">
    <property type="entry name" value="TSP1_rpt_sf"/>
</dbReference>
<dbReference type="InterPro" id="IPR041645">
    <property type="entry name" value="ADAMTS_CR_2"/>
</dbReference>
<keyword evidence="4" id="KW-0645">Protease</keyword>
<evidence type="ECO:0000256" key="11">
    <source>
        <dbReference type="ARBA" id="ARBA00023157"/>
    </source>
</evidence>
<feature type="disulfide bond" evidence="15">
    <location>
        <begin position="522"/>
        <end position="552"/>
    </location>
</feature>
<evidence type="ECO:0000256" key="1">
    <source>
        <dbReference type="ARBA" id="ARBA00004498"/>
    </source>
</evidence>
<feature type="active site" evidence="13 16">
    <location>
        <position position="414"/>
    </location>
</feature>
<feature type="disulfide bond" evidence="15">
    <location>
        <begin position="430"/>
        <end position="457"/>
    </location>
</feature>
<dbReference type="Pfam" id="PF01421">
    <property type="entry name" value="Reprolysin"/>
    <property type="match status" value="1"/>
</dbReference>
<evidence type="ECO:0000256" key="8">
    <source>
        <dbReference type="ARBA" id="ARBA00022801"/>
    </source>
</evidence>
<dbReference type="Gene3D" id="2.60.120.830">
    <property type="match status" value="1"/>
</dbReference>
<comment type="caution">
    <text evidence="16">Lacks conserved residue(s) required for the propagation of feature annotation.</text>
</comment>
<dbReference type="GO" id="GO:0031012">
    <property type="term" value="C:extracellular matrix"/>
    <property type="evidence" value="ECO:0007669"/>
    <property type="project" value="TreeGrafter"/>
</dbReference>
<feature type="region of interest" description="Disordered" evidence="17">
    <location>
        <begin position="111"/>
        <end position="134"/>
    </location>
</feature>
<dbReference type="CDD" id="cd04273">
    <property type="entry name" value="ZnMc_ADAMTS_like"/>
    <property type="match status" value="1"/>
</dbReference>
<feature type="disulfide bond" evidence="15">
    <location>
        <begin position="374"/>
        <end position="379"/>
    </location>
</feature>
<dbReference type="PANTHER" id="PTHR13723">
    <property type="entry name" value="ADAMTS A DISINTEGRIN AND METALLOPROTEASE WITH THROMBOSPONDIN MOTIFS PROTEASE"/>
    <property type="match status" value="1"/>
</dbReference>
<evidence type="ECO:0000313" key="21">
    <source>
        <dbReference type="Proteomes" id="UP000183832"/>
    </source>
</evidence>
<evidence type="ECO:0000256" key="12">
    <source>
        <dbReference type="ARBA" id="ARBA00023180"/>
    </source>
</evidence>
<evidence type="ECO:0000256" key="4">
    <source>
        <dbReference type="ARBA" id="ARBA00022670"/>
    </source>
</evidence>
<evidence type="ECO:0000256" key="16">
    <source>
        <dbReference type="PROSITE-ProRule" id="PRU00276"/>
    </source>
</evidence>
<dbReference type="Pfam" id="PF17771">
    <property type="entry name" value="ADAMTS_CR_2"/>
    <property type="match status" value="1"/>
</dbReference>
<comment type="cofactor">
    <cofactor evidence="14">
        <name>Zn(2+)</name>
        <dbReference type="ChEBI" id="CHEBI:29105"/>
    </cofactor>
    <text evidence="14">Binds 1 zinc ion per subunit.</text>
</comment>
<feature type="binding site" evidence="14 16">
    <location>
        <position position="417"/>
    </location>
    <ligand>
        <name>Zn(2+)</name>
        <dbReference type="ChEBI" id="CHEBI:29105"/>
        <note>catalytic</note>
    </ligand>
</feature>
<feature type="disulfide bond" evidence="15">
    <location>
        <begin position="580"/>
        <end position="617"/>
    </location>
</feature>
<dbReference type="Pfam" id="PF19030">
    <property type="entry name" value="TSP1_ADAMTS"/>
    <property type="match status" value="2"/>
</dbReference>
<dbReference type="GO" id="GO:0006508">
    <property type="term" value="P:proteolysis"/>
    <property type="evidence" value="ECO:0007669"/>
    <property type="project" value="UniProtKB-KW"/>
</dbReference>
<dbReference type="SMART" id="SM00209">
    <property type="entry name" value="TSP1"/>
    <property type="match status" value="3"/>
</dbReference>
<dbReference type="InterPro" id="IPR024079">
    <property type="entry name" value="MetalloPept_cat_dom_sf"/>
</dbReference>
<dbReference type="Gene3D" id="2.20.100.10">
    <property type="entry name" value="Thrombospondin type-1 (TSP1) repeat"/>
    <property type="match status" value="2"/>
</dbReference>
<keyword evidence="14" id="KW-0106">Calcium</keyword>
<evidence type="ECO:0000256" key="9">
    <source>
        <dbReference type="ARBA" id="ARBA00022833"/>
    </source>
</evidence>
<protein>
    <submittedName>
        <fullName evidence="20">CLUMA_CG018759, isoform A</fullName>
    </submittedName>
</protein>
<keyword evidence="7" id="KW-0677">Repeat</keyword>
<feature type="region of interest" description="Disordered" evidence="17">
    <location>
        <begin position="177"/>
        <end position="219"/>
    </location>
</feature>
<keyword evidence="10" id="KW-0482">Metalloprotease</keyword>
<evidence type="ECO:0000256" key="13">
    <source>
        <dbReference type="PIRSR" id="PIRSR613273-1"/>
    </source>
</evidence>
<proteinExistence type="predicted"/>
<gene>
    <name evidence="20" type="ORF">CLUMA_CG018759</name>
</gene>
<dbReference type="GO" id="GO:0046872">
    <property type="term" value="F:metal ion binding"/>
    <property type="evidence" value="ECO:0007669"/>
    <property type="project" value="UniProtKB-KW"/>
</dbReference>
<feature type="binding site" evidence="14">
    <location>
        <position position="363"/>
    </location>
    <ligand>
        <name>Ca(2+)</name>
        <dbReference type="ChEBI" id="CHEBI:29108"/>
        <label>1</label>
    </ligand>
</feature>
<dbReference type="EMBL" id="CVRI01000065">
    <property type="protein sequence ID" value="CRL05730.1"/>
    <property type="molecule type" value="Genomic_DNA"/>
</dbReference>
<name>A0A1J1J1B9_9DIPT</name>
<comment type="subcellular location">
    <subcellularLocation>
        <location evidence="1">Secreted</location>
        <location evidence="1">Extracellular space</location>
        <location evidence="1">Extracellular matrix</location>
    </subcellularLocation>
</comment>
<reference evidence="20 21" key="1">
    <citation type="submission" date="2015-04" db="EMBL/GenBank/DDBJ databases">
        <authorList>
            <person name="Syromyatnikov M.Y."/>
            <person name="Popov V.N."/>
        </authorList>
    </citation>
    <scope>NUCLEOTIDE SEQUENCE [LARGE SCALE GENOMIC DNA]</scope>
</reference>
<keyword evidence="11 15" id="KW-1015">Disulfide bond</keyword>
<dbReference type="GO" id="GO:0030198">
    <property type="term" value="P:extracellular matrix organization"/>
    <property type="evidence" value="ECO:0007669"/>
    <property type="project" value="InterPro"/>
</dbReference>
<evidence type="ECO:0000256" key="14">
    <source>
        <dbReference type="PIRSR" id="PIRSR613273-2"/>
    </source>
</evidence>
<dbReference type="InterPro" id="IPR001590">
    <property type="entry name" value="Peptidase_M12B"/>
</dbReference>
<feature type="region of interest" description="Disordered" evidence="17">
    <location>
        <begin position="234"/>
        <end position="258"/>
    </location>
</feature>
<evidence type="ECO:0000256" key="7">
    <source>
        <dbReference type="ARBA" id="ARBA00022737"/>
    </source>
</evidence>
<dbReference type="STRING" id="568069.A0A1J1J1B9"/>
<dbReference type="Pfam" id="PF01562">
    <property type="entry name" value="Pep_M12B_propep"/>
    <property type="match status" value="1"/>
</dbReference>
<feature type="binding site" evidence="14">
    <location>
        <position position="476"/>
    </location>
    <ligand>
        <name>Ca(2+)</name>
        <dbReference type="ChEBI" id="CHEBI:29108"/>
        <label>2</label>
    </ligand>
</feature>
<dbReference type="PROSITE" id="PS50215">
    <property type="entry name" value="ADAM_MEPRO"/>
    <property type="match status" value="1"/>
</dbReference>
<feature type="binding site" evidence="14">
    <location>
        <position position="270"/>
    </location>
    <ligand>
        <name>Ca(2+)</name>
        <dbReference type="ChEBI" id="CHEBI:29108"/>
        <label>1</label>
    </ligand>
</feature>
<dbReference type="FunFam" id="2.20.100.10:FF:000006">
    <property type="entry name" value="A disintegrin and metalloproteinase with thrombospondin motifs 1"/>
    <property type="match status" value="1"/>
</dbReference>
<keyword evidence="9 14" id="KW-0862">Zinc</keyword>
<dbReference type="InterPro" id="IPR050439">
    <property type="entry name" value="ADAMTS_ADAMTS-like"/>
</dbReference>
<dbReference type="SUPFAM" id="SSF82895">
    <property type="entry name" value="TSP-1 type 1 repeat"/>
    <property type="match status" value="2"/>
</dbReference>
<feature type="binding site" evidence="14">
    <location>
        <position position="356"/>
    </location>
    <ligand>
        <name>Ca(2+)</name>
        <dbReference type="ChEBI" id="CHEBI:29108"/>
        <label>2</label>
    </ligand>
</feature>
<feature type="binding site" evidence="14 16">
    <location>
        <position position="413"/>
    </location>
    <ligand>
        <name>Zn(2+)</name>
        <dbReference type="ChEBI" id="CHEBI:29105"/>
        <note>catalytic</note>
    </ligand>
</feature>
<evidence type="ECO:0000256" key="3">
    <source>
        <dbReference type="ARBA" id="ARBA00022530"/>
    </source>
</evidence>
<keyword evidence="2" id="KW-0964">Secreted</keyword>
<dbReference type="InterPro" id="IPR013273">
    <property type="entry name" value="ADAMTS/ADAMTS-like"/>
</dbReference>
<evidence type="ECO:0000256" key="5">
    <source>
        <dbReference type="ARBA" id="ARBA00022723"/>
    </source>
</evidence>
<feature type="compositionally biased region" description="Basic residues" evidence="17">
    <location>
        <begin position="192"/>
        <end position="206"/>
    </location>
</feature>
<feature type="chain" id="PRO_5012949849" evidence="18">
    <location>
        <begin position="21"/>
        <end position="994"/>
    </location>
</feature>